<evidence type="ECO:0008006" key="11">
    <source>
        <dbReference type="Google" id="ProtNLM"/>
    </source>
</evidence>
<dbReference type="InterPro" id="IPR039421">
    <property type="entry name" value="Type_1_exporter"/>
</dbReference>
<evidence type="ECO:0000256" key="6">
    <source>
        <dbReference type="ARBA" id="ARBA00023136"/>
    </source>
</evidence>
<evidence type="ECO:0000259" key="9">
    <source>
        <dbReference type="PROSITE" id="PS50929"/>
    </source>
</evidence>
<sequence>MYQKFFNQYCDENRALITWNSILTTSIFPMEVILLSWLSGMIFLQIKKKDLKPFLYYTACFFVMLVIIALLYAYSEHLDSKIVPSMTSSIRQSIFALTTNKKVGVNAMHNGEMITKLIKIPSYIFQNYNNAVTFIVPLIFSILFFSLYMYYVHWQIGIVSTVFFTVFCVCYVYIYWNLSNMSYHRFRIEASLMNEFEDVLKNNENIILNNTVDFEKKRMMTKEIAFQNSFRREMRHLNGVKMVFILLLLFYMFFIIFYCATLTMKDRVPAAKLVMLTTAVVLMVRSISSLIRRCTDSIMEVGPLLKDNVFGELIAISHIHKGDKKNFMKEYRIDVRNVKFTINKKTILEDVSLTIPFRTSVIITGEIGTGKSTLLKLISGYFYATSGDVFFDGVSIRETDIEYLRENITMMHQHITMFKRSVVENIFYGIEGNRDVLMGQLKKLAVYPYVTSFLHAPDATKLSGGQRQIVLLLRCLFRSPKILMLDEPTANMDPATKSVIMNILDMLKQKMTLLAVSHDSTIFSHFDIKYIMKNGRLVRA</sequence>
<evidence type="ECO:0000256" key="1">
    <source>
        <dbReference type="ARBA" id="ARBA00004141"/>
    </source>
</evidence>
<evidence type="ECO:0000256" key="4">
    <source>
        <dbReference type="ARBA" id="ARBA00022840"/>
    </source>
</evidence>
<dbReference type="SUPFAM" id="SSF90123">
    <property type="entry name" value="ABC transporter transmembrane region"/>
    <property type="match status" value="1"/>
</dbReference>
<keyword evidence="6 7" id="KW-0472">Membrane</keyword>
<dbReference type="Pfam" id="PF00005">
    <property type="entry name" value="ABC_tran"/>
    <property type="match status" value="1"/>
</dbReference>
<dbReference type="InterPro" id="IPR003593">
    <property type="entry name" value="AAA+_ATPase"/>
</dbReference>
<feature type="transmembrane region" description="Helical" evidence="7">
    <location>
        <begin position="22"/>
        <end position="42"/>
    </location>
</feature>
<dbReference type="InterPro" id="IPR036640">
    <property type="entry name" value="ABC1_TM_sf"/>
</dbReference>
<dbReference type="SMART" id="SM00382">
    <property type="entry name" value="AAA"/>
    <property type="match status" value="1"/>
</dbReference>
<dbReference type="InterPro" id="IPR027417">
    <property type="entry name" value="P-loop_NTPase"/>
</dbReference>
<dbReference type="AlphaFoldDB" id="A0A6C0K3H8"/>
<dbReference type="Gene3D" id="1.20.1560.10">
    <property type="entry name" value="ABC transporter type 1, transmembrane domain"/>
    <property type="match status" value="1"/>
</dbReference>
<feature type="domain" description="ABC transmembrane type-1" evidence="9">
    <location>
        <begin position="21"/>
        <end position="292"/>
    </location>
</feature>
<evidence type="ECO:0000313" key="10">
    <source>
        <dbReference type="EMBL" id="QHU11701.1"/>
    </source>
</evidence>
<feature type="transmembrane region" description="Helical" evidence="7">
    <location>
        <begin position="242"/>
        <end position="261"/>
    </location>
</feature>
<protein>
    <recommendedName>
        <fullName evidence="11">ABC transporter domain-containing protein</fullName>
    </recommendedName>
</protein>
<dbReference type="GO" id="GO:0016887">
    <property type="term" value="F:ATP hydrolysis activity"/>
    <property type="evidence" value="ECO:0007669"/>
    <property type="project" value="InterPro"/>
</dbReference>
<evidence type="ECO:0000256" key="3">
    <source>
        <dbReference type="ARBA" id="ARBA00022741"/>
    </source>
</evidence>
<evidence type="ECO:0000259" key="8">
    <source>
        <dbReference type="PROSITE" id="PS50893"/>
    </source>
</evidence>
<evidence type="ECO:0000256" key="7">
    <source>
        <dbReference type="SAM" id="Phobius"/>
    </source>
</evidence>
<dbReference type="GO" id="GO:0016020">
    <property type="term" value="C:membrane"/>
    <property type="evidence" value="ECO:0007669"/>
    <property type="project" value="UniProtKB-SubCell"/>
</dbReference>
<reference evidence="10" key="1">
    <citation type="journal article" date="2020" name="Nature">
        <title>Giant virus diversity and host interactions through global metagenomics.</title>
        <authorList>
            <person name="Schulz F."/>
            <person name="Roux S."/>
            <person name="Paez-Espino D."/>
            <person name="Jungbluth S."/>
            <person name="Walsh D.A."/>
            <person name="Denef V.J."/>
            <person name="McMahon K.D."/>
            <person name="Konstantinidis K.T."/>
            <person name="Eloe-Fadrosh E.A."/>
            <person name="Kyrpides N.C."/>
            <person name="Woyke T."/>
        </authorList>
    </citation>
    <scope>NUCLEOTIDE SEQUENCE</scope>
    <source>
        <strain evidence="10">GVMAG-S-1101169-75</strain>
    </source>
</reference>
<keyword evidence="3" id="KW-0547">Nucleotide-binding</keyword>
<dbReference type="PANTHER" id="PTHR24221">
    <property type="entry name" value="ATP-BINDING CASSETTE SUB-FAMILY B"/>
    <property type="match status" value="1"/>
</dbReference>
<dbReference type="PROSITE" id="PS50929">
    <property type="entry name" value="ABC_TM1F"/>
    <property type="match status" value="1"/>
</dbReference>
<dbReference type="PANTHER" id="PTHR24221:SF503">
    <property type="entry name" value="MITOCHONDRIAL POTASSIUM CHANNEL ATP-BINDING SUBUNIT"/>
    <property type="match status" value="1"/>
</dbReference>
<feature type="transmembrane region" description="Helical" evidence="7">
    <location>
        <begin position="131"/>
        <end position="151"/>
    </location>
</feature>
<name>A0A6C0K3H8_9ZZZZ</name>
<organism evidence="10">
    <name type="scientific">viral metagenome</name>
    <dbReference type="NCBI Taxonomy" id="1070528"/>
    <lineage>
        <taxon>unclassified sequences</taxon>
        <taxon>metagenomes</taxon>
        <taxon>organismal metagenomes</taxon>
    </lineage>
</organism>
<dbReference type="Gene3D" id="3.40.50.300">
    <property type="entry name" value="P-loop containing nucleotide triphosphate hydrolases"/>
    <property type="match status" value="1"/>
</dbReference>
<evidence type="ECO:0000256" key="2">
    <source>
        <dbReference type="ARBA" id="ARBA00022692"/>
    </source>
</evidence>
<keyword evidence="4" id="KW-0067">ATP-binding</keyword>
<dbReference type="GO" id="GO:0005524">
    <property type="term" value="F:ATP binding"/>
    <property type="evidence" value="ECO:0007669"/>
    <property type="project" value="UniProtKB-KW"/>
</dbReference>
<feature type="transmembrane region" description="Helical" evidence="7">
    <location>
        <begin position="158"/>
        <end position="176"/>
    </location>
</feature>
<keyword evidence="2 7" id="KW-0812">Transmembrane</keyword>
<dbReference type="InterPro" id="IPR011527">
    <property type="entry name" value="ABC1_TM_dom"/>
</dbReference>
<proteinExistence type="predicted"/>
<dbReference type="PROSITE" id="PS50893">
    <property type="entry name" value="ABC_TRANSPORTER_2"/>
    <property type="match status" value="1"/>
</dbReference>
<feature type="domain" description="ABC transporter" evidence="8">
    <location>
        <begin position="333"/>
        <end position="540"/>
    </location>
</feature>
<accession>A0A6C0K3H8</accession>
<keyword evidence="5 7" id="KW-1133">Transmembrane helix</keyword>
<dbReference type="InterPro" id="IPR003439">
    <property type="entry name" value="ABC_transporter-like_ATP-bd"/>
</dbReference>
<dbReference type="CDD" id="cd03228">
    <property type="entry name" value="ABCC_MRP_Like"/>
    <property type="match status" value="1"/>
</dbReference>
<dbReference type="SUPFAM" id="SSF52540">
    <property type="entry name" value="P-loop containing nucleoside triphosphate hydrolases"/>
    <property type="match status" value="1"/>
</dbReference>
<dbReference type="GO" id="GO:0140359">
    <property type="term" value="F:ABC-type transporter activity"/>
    <property type="evidence" value="ECO:0007669"/>
    <property type="project" value="InterPro"/>
</dbReference>
<feature type="transmembrane region" description="Helical" evidence="7">
    <location>
        <begin position="54"/>
        <end position="74"/>
    </location>
</feature>
<comment type="subcellular location">
    <subcellularLocation>
        <location evidence="1">Membrane</location>
        <topology evidence="1">Multi-pass membrane protein</topology>
    </subcellularLocation>
</comment>
<evidence type="ECO:0000256" key="5">
    <source>
        <dbReference type="ARBA" id="ARBA00022989"/>
    </source>
</evidence>
<dbReference type="EMBL" id="MN740788">
    <property type="protein sequence ID" value="QHU11701.1"/>
    <property type="molecule type" value="Genomic_DNA"/>
</dbReference>